<evidence type="ECO:0000256" key="10">
    <source>
        <dbReference type="ARBA" id="ARBA00029744"/>
    </source>
</evidence>
<dbReference type="InterPro" id="IPR049704">
    <property type="entry name" value="Aminotrans_3_PPA_site"/>
</dbReference>
<evidence type="ECO:0000256" key="6">
    <source>
        <dbReference type="ARBA" id="ARBA00014798"/>
    </source>
</evidence>
<dbReference type="GO" id="GO:0045303">
    <property type="term" value="F:diaminobutyrate-2-oxoglutarate transaminase activity"/>
    <property type="evidence" value="ECO:0007669"/>
    <property type="project" value="UniProtKB-EC"/>
</dbReference>
<proteinExistence type="inferred from homology"/>
<dbReference type="Gene3D" id="3.90.1150.10">
    <property type="entry name" value="Aspartate Aminotransferase, domain 1"/>
    <property type="match status" value="1"/>
</dbReference>
<dbReference type="PANTHER" id="PTHR43552">
    <property type="entry name" value="DIAMINOBUTYRATE--2-OXOGLUTARATE AMINOTRANSFERASE"/>
    <property type="match status" value="1"/>
</dbReference>
<dbReference type="SUPFAM" id="SSF53383">
    <property type="entry name" value="PLP-dependent transferases"/>
    <property type="match status" value="1"/>
</dbReference>
<keyword evidence="8" id="KW-0808">Transferase</keyword>
<dbReference type="Proteomes" id="UP000620156">
    <property type="component" value="Unassembled WGS sequence"/>
</dbReference>
<evidence type="ECO:0000256" key="11">
    <source>
        <dbReference type="ARBA" id="ARBA00030665"/>
    </source>
</evidence>
<evidence type="ECO:0000256" key="7">
    <source>
        <dbReference type="ARBA" id="ARBA00022576"/>
    </source>
</evidence>
<dbReference type="InterPro" id="IPR005814">
    <property type="entry name" value="Aminotrans_3"/>
</dbReference>
<keyword evidence="9" id="KW-0663">Pyridoxal phosphate</keyword>
<dbReference type="EMBL" id="BMQK01000012">
    <property type="protein sequence ID" value="GGQ73525.1"/>
    <property type="molecule type" value="Genomic_DNA"/>
</dbReference>
<evidence type="ECO:0000256" key="12">
    <source>
        <dbReference type="ARBA" id="ARBA00031476"/>
    </source>
</evidence>
<dbReference type="EC" id="2.6.1.76" evidence="5"/>
<comment type="pathway">
    <text evidence="3">Amine and polyamine biosynthesis; ectoine biosynthesis; L-ectoine from L-aspartate 4-semialdehyde: step 1/3.</text>
</comment>
<evidence type="ECO:0000313" key="15">
    <source>
        <dbReference type="Proteomes" id="UP000620156"/>
    </source>
</evidence>
<dbReference type="GO" id="GO:0030170">
    <property type="term" value="F:pyridoxal phosphate binding"/>
    <property type="evidence" value="ECO:0007669"/>
    <property type="project" value="InterPro"/>
</dbReference>
<dbReference type="InterPro" id="IPR015421">
    <property type="entry name" value="PyrdxlP-dep_Trfase_major"/>
</dbReference>
<comment type="caution">
    <text evidence="14">The sequence shown here is derived from an EMBL/GenBank/DDBJ whole genome shotgun (WGS) entry which is preliminary data.</text>
</comment>
<evidence type="ECO:0000256" key="3">
    <source>
        <dbReference type="ARBA" id="ARBA00004946"/>
    </source>
</evidence>
<name>A0A918BJH0_9ACTN</name>
<dbReference type="InterPro" id="IPR015422">
    <property type="entry name" value="PyrdxlP-dep_Trfase_small"/>
</dbReference>
<evidence type="ECO:0000256" key="9">
    <source>
        <dbReference type="ARBA" id="ARBA00022898"/>
    </source>
</evidence>
<dbReference type="Gene3D" id="3.40.640.10">
    <property type="entry name" value="Type I PLP-dependent aspartate aminotransferase-like (Major domain)"/>
    <property type="match status" value="1"/>
</dbReference>
<organism evidence="14 15">
    <name type="scientific">Streptomyces ruber</name>
    <dbReference type="NCBI Taxonomy" id="83378"/>
    <lineage>
        <taxon>Bacteria</taxon>
        <taxon>Bacillati</taxon>
        <taxon>Actinomycetota</taxon>
        <taxon>Actinomycetes</taxon>
        <taxon>Kitasatosporales</taxon>
        <taxon>Streptomycetaceae</taxon>
        <taxon>Streptomyces</taxon>
    </lineage>
</organism>
<dbReference type="AlphaFoldDB" id="A0A918BJH0"/>
<keyword evidence="7" id="KW-0032">Aminotransferase</keyword>
<dbReference type="InterPro" id="IPR015424">
    <property type="entry name" value="PyrdxlP-dep_Trfase"/>
</dbReference>
<evidence type="ECO:0000256" key="2">
    <source>
        <dbReference type="ARBA" id="ARBA00002189"/>
    </source>
</evidence>
<evidence type="ECO:0000313" key="14">
    <source>
        <dbReference type="EMBL" id="GGQ73525.1"/>
    </source>
</evidence>
<dbReference type="PANTHER" id="PTHR43552:SF2">
    <property type="entry name" value="DIAMINOBUTYRATE--2-OXOGLUTARATE TRANSAMINASE"/>
    <property type="match status" value="1"/>
</dbReference>
<protein>
    <recommendedName>
        <fullName evidence="6">Diaminobutyrate--2-oxoglutarate transaminase</fullName>
        <ecNumber evidence="5">2.6.1.76</ecNumber>
    </recommendedName>
    <alternativeName>
        <fullName evidence="11">DABA aminotransferase</fullName>
    </alternativeName>
    <alternativeName>
        <fullName evidence="12">Diaminobutyrate--2-oxoglutarate aminotransferase</fullName>
    </alternativeName>
    <alternativeName>
        <fullName evidence="10">L-2,4-diaminobutyric acid transaminase</fullName>
    </alternativeName>
</protein>
<comment type="similarity">
    <text evidence="4">Belongs to the class-III pyridoxal-phosphate-dependent aminotransferase family.</text>
</comment>
<dbReference type="PROSITE" id="PS00600">
    <property type="entry name" value="AA_TRANSFER_CLASS_3"/>
    <property type="match status" value="1"/>
</dbReference>
<reference evidence="14" key="2">
    <citation type="submission" date="2020-09" db="EMBL/GenBank/DDBJ databases">
        <authorList>
            <person name="Sun Q."/>
            <person name="Ohkuma M."/>
        </authorList>
    </citation>
    <scope>NUCLEOTIDE SEQUENCE</scope>
    <source>
        <strain evidence="14">JCM 3131</strain>
    </source>
</reference>
<keyword evidence="15" id="KW-1185">Reference proteome</keyword>
<sequence>MAGLVRSLDTAAADAPMAAVVVETVQGEGGVNPARPVWLRTLAPWTQAHGALLIVDDIQMGCGRTGPFFSFERAGIIPDLVCLSKSLSGYGMPMALTLLRPEYDVWKPGEHNGTFRGYDPAFVTAARTLELFWSDGALEARTAALGERVGGTLARTAHRYGLPAPRGLGLAWALPFDRPGAAREVCDAAYRSGLLLETAGPYDEVAKLLPPLTVTDEQLTHGLDTLDAAVASVAGARTLAV</sequence>
<evidence type="ECO:0000256" key="1">
    <source>
        <dbReference type="ARBA" id="ARBA00001933"/>
    </source>
</evidence>
<evidence type="ECO:0000256" key="8">
    <source>
        <dbReference type="ARBA" id="ARBA00022679"/>
    </source>
</evidence>
<evidence type="ECO:0000256" key="5">
    <source>
        <dbReference type="ARBA" id="ARBA00013155"/>
    </source>
</evidence>
<evidence type="ECO:0000256" key="13">
    <source>
        <dbReference type="ARBA" id="ARBA00049111"/>
    </source>
</evidence>
<comment type="catalytic activity">
    <reaction evidence="13">
        <text>L-2,4-diaminobutanoate + 2-oxoglutarate = L-aspartate 4-semialdehyde + L-glutamate</text>
        <dbReference type="Rhea" id="RHEA:11160"/>
        <dbReference type="ChEBI" id="CHEBI:16810"/>
        <dbReference type="ChEBI" id="CHEBI:29985"/>
        <dbReference type="ChEBI" id="CHEBI:58761"/>
        <dbReference type="ChEBI" id="CHEBI:537519"/>
        <dbReference type="EC" id="2.6.1.76"/>
    </reaction>
</comment>
<comment type="cofactor">
    <cofactor evidence="1">
        <name>pyridoxal 5'-phosphate</name>
        <dbReference type="ChEBI" id="CHEBI:597326"/>
    </cofactor>
</comment>
<reference evidence="14" key="1">
    <citation type="journal article" date="2014" name="Int. J. Syst. Evol. Microbiol.">
        <title>Complete genome sequence of Corynebacterium casei LMG S-19264T (=DSM 44701T), isolated from a smear-ripened cheese.</title>
        <authorList>
            <consortium name="US DOE Joint Genome Institute (JGI-PGF)"/>
            <person name="Walter F."/>
            <person name="Albersmeier A."/>
            <person name="Kalinowski J."/>
            <person name="Ruckert C."/>
        </authorList>
    </citation>
    <scope>NUCLEOTIDE SEQUENCE</scope>
    <source>
        <strain evidence="14">JCM 3131</strain>
    </source>
</reference>
<dbReference type="Pfam" id="PF00202">
    <property type="entry name" value="Aminotran_3"/>
    <property type="match status" value="1"/>
</dbReference>
<dbReference type="InterPro" id="IPR004637">
    <property type="entry name" value="Dat"/>
</dbReference>
<evidence type="ECO:0000256" key="4">
    <source>
        <dbReference type="ARBA" id="ARBA00008954"/>
    </source>
</evidence>
<comment type="function">
    <text evidence="2">Catalyzes reversively the conversion of L-aspartate beta-semialdehyde (ASA) to L-2,4-diaminobutyrate (DABA) by transamination with L-glutamate.</text>
</comment>
<gene>
    <name evidence="14" type="ORF">GCM10010145_49140</name>
</gene>
<accession>A0A918BJH0</accession>